<feature type="signal peptide" evidence="1">
    <location>
        <begin position="1"/>
        <end position="24"/>
    </location>
</feature>
<dbReference type="AlphaFoldDB" id="A0A8J2LND3"/>
<dbReference type="EMBL" id="CAJVCH010570624">
    <property type="protein sequence ID" value="CAG7835444.1"/>
    <property type="molecule type" value="Genomic_DNA"/>
</dbReference>
<protein>
    <submittedName>
        <fullName evidence="2">Uncharacterized protein</fullName>
    </submittedName>
</protein>
<evidence type="ECO:0000313" key="3">
    <source>
        <dbReference type="Proteomes" id="UP000708208"/>
    </source>
</evidence>
<evidence type="ECO:0000256" key="1">
    <source>
        <dbReference type="SAM" id="SignalP"/>
    </source>
</evidence>
<evidence type="ECO:0000313" key="2">
    <source>
        <dbReference type="EMBL" id="CAG7835444.1"/>
    </source>
</evidence>
<gene>
    <name evidence="2" type="ORF">AFUS01_LOCUS44811</name>
</gene>
<accession>A0A8J2LND3</accession>
<keyword evidence="1" id="KW-0732">Signal</keyword>
<name>A0A8J2LND3_9HEXA</name>
<organism evidence="2 3">
    <name type="scientific">Allacma fusca</name>
    <dbReference type="NCBI Taxonomy" id="39272"/>
    <lineage>
        <taxon>Eukaryota</taxon>
        <taxon>Metazoa</taxon>
        <taxon>Ecdysozoa</taxon>
        <taxon>Arthropoda</taxon>
        <taxon>Hexapoda</taxon>
        <taxon>Collembola</taxon>
        <taxon>Symphypleona</taxon>
        <taxon>Sminthuridae</taxon>
        <taxon>Allacma</taxon>
    </lineage>
</organism>
<keyword evidence="3" id="KW-1185">Reference proteome</keyword>
<comment type="caution">
    <text evidence="2">The sequence shown here is derived from an EMBL/GenBank/DDBJ whole genome shotgun (WGS) entry which is preliminary data.</text>
</comment>
<dbReference type="Proteomes" id="UP000708208">
    <property type="component" value="Unassembled WGS sequence"/>
</dbReference>
<proteinExistence type="predicted"/>
<feature type="chain" id="PRO_5035146039" evidence="1">
    <location>
        <begin position="25"/>
        <end position="77"/>
    </location>
</feature>
<sequence length="77" mass="8777">MTQTRRLFCFFLVTLLCLANCSRATATDGILIAPGPRNKYLVDTYIYIFNALLFGETSLSNGFLEHFHSCQNILQRL</sequence>
<reference evidence="2" key="1">
    <citation type="submission" date="2021-06" db="EMBL/GenBank/DDBJ databases">
        <authorList>
            <person name="Hodson N. C."/>
            <person name="Mongue J. A."/>
            <person name="Jaron S. K."/>
        </authorList>
    </citation>
    <scope>NUCLEOTIDE SEQUENCE</scope>
</reference>